<organism evidence="1 2">
    <name type="scientific">Pistacia atlantica</name>
    <dbReference type="NCBI Taxonomy" id="434234"/>
    <lineage>
        <taxon>Eukaryota</taxon>
        <taxon>Viridiplantae</taxon>
        <taxon>Streptophyta</taxon>
        <taxon>Embryophyta</taxon>
        <taxon>Tracheophyta</taxon>
        <taxon>Spermatophyta</taxon>
        <taxon>Magnoliopsida</taxon>
        <taxon>eudicotyledons</taxon>
        <taxon>Gunneridae</taxon>
        <taxon>Pentapetalae</taxon>
        <taxon>rosids</taxon>
        <taxon>malvids</taxon>
        <taxon>Sapindales</taxon>
        <taxon>Anacardiaceae</taxon>
        <taxon>Pistacia</taxon>
    </lineage>
</organism>
<proteinExistence type="predicted"/>
<dbReference type="Proteomes" id="UP001164250">
    <property type="component" value="Chromosome 5"/>
</dbReference>
<protein>
    <submittedName>
        <fullName evidence="1">Uncharacterized protein</fullName>
    </submittedName>
</protein>
<evidence type="ECO:0000313" key="1">
    <source>
        <dbReference type="EMBL" id="KAJ0096662.1"/>
    </source>
</evidence>
<comment type="caution">
    <text evidence="1">The sequence shown here is derived from an EMBL/GenBank/DDBJ whole genome shotgun (WGS) entry which is preliminary data.</text>
</comment>
<sequence length="426" mass="47819">MGSISSASLRTERHKIKVKKRTFTRSGYPATCSPSSHSSSSSMANSASDSASPPQHRPQQEHAPPRLLWRSTLLFTFLAPVIVAVVLYRLDSFDPAHMPVHDLTYPGLKVLKRNDRMLQGAELLGLGVLRGPEDIVYDSRLNVVYTGCEDGWIKRVTLNNSVIENWINTGGRPLGLALRHNEFIVADAYKGLLKINGNELIELLTDEAEGQKFKLTDAVEIAEDGIIYFTDASYKYNLADYIWDILEGKPFGRLLSFDPVTKETKVLLHHLYFANGITISPDQSFLVFCETPMRRCSKYYIKGKESGRVEKFIENLPGFPDNIHYDGQGLYWIAIASEFSKFWDLAIRYPVIRKFVGIVLKYMGLPEMTKNGGAVAVDLEGKSIAHYHDPGIPIISSAIKIGDHLYCGSVDNHYMLRLDLNQYPAV</sequence>
<evidence type="ECO:0000313" key="2">
    <source>
        <dbReference type="Proteomes" id="UP001164250"/>
    </source>
</evidence>
<accession>A0ACC1BCT1</accession>
<dbReference type="EMBL" id="CM047901">
    <property type="protein sequence ID" value="KAJ0096662.1"/>
    <property type="molecule type" value="Genomic_DNA"/>
</dbReference>
<keyword evidence="2" id="KW-1185">Reference proteome</keyword>
<name>A0ACC1BCT1_9ROSI</name>
<gene>
    <name evidence="1" type="ORF">Patl1_29230</name>
</gene>
<reference evidence="2" key="1">
    <citation type="journal article" date="2023" name="G3 (Bethesda)">
        <title>Genome assembly and association tests identify interacting loci associated with vigor, precocity, and sex in interspecific pistachio rootstocks.</title>
        <authorList>
            <person name="Palmer W."/>
            <person name="Jacygrad E."/>
            <person name="Sagayaradj S."/>
            <person name="Cavanaugh K."/>
            <person name="Han R."/>
            <person name="Bertier L."/>
            <person name="Beede B."/>
            <person name="Kafkas S."/>
            <person name="Golino D."/>
            <person name="Preece J."/>
            <person name="Michelmore R."/>
        </authorList>
    </citation>
    <scope>NUCLEOTIDE SEQUENCE [LARGE SCALE GENOMIC DNA]</scope>
</reference>